<name>A0A437GZH6_9SPHN</name>
<dbReference type="Gene3D" id="1.10.443.10">
    <property type="entry name" value="Intergrase catalytic core"/>
    <property type="match status" value="1"/>
</dbReference>
<sequence>MLVLQARQARIHTCSRFSRQHASRQHAGHGVGNVETHSNIYNRIFKPLMLACGVVGENGSPRFSLHALRHAAASLFIEQGWPPKKIQTMLGHSSITMTYDVYGHLFHDPAKDVDLMGEMERGLLAA</sequence>
<dbReference type="InterPro" id="IPR013762">
    <property type="entry name" value="Integrase-like_cat_sf"/>
</dbReference>
<keyword evidence="1" id="KW-0233">DNA recombination</keyword>
<evidence type="ECO:0000313" key="4">
    <source>
        <dbReference type="Proteomes" id="UP000283003"/>
    </source>
</evidence>
<dbReference type="Pfam" id="PF00589">
    <property type="entry name" value="Phage_integrase"/>
    <property type="match status" value="1"/>
</dbReference>
<dbReference type="OrthoDB" id="6388170at2"/>
<proteinExistence type="predicted"/>
<gene>
    <name evidence="3" type="ORF">EKN06_00615</name>
</gene>
<dbReference type="Proteomes" id="UP000283003">
    <property type="component" value="Unassembled WGS sequence"/>
</dbReference>
<dbReference type="SUPFAM" id="SSF56349">
    <property type="entry name" value="DNA breaking-rejoining enzymes"/>
    <property type="match status" value="1"/>
</dbReference>
<dbReference type="GO" id="GO:0015074">
    <property type="term" value="P:DNA integration"/>
    <property type="evidence" value="ECO:0007669"/>
    <property type="project" value="InterPro"/>
</dbReference>
<dbReference type="PROSITE" id="PS51898">
    <property type="entry name" value="TYR_RECOMBINASE"/>
    <property type="match status" value="1"/>
</dbReference>
<evidence type="ECO:0000313" key="3">
    <source>
        <dbReference type="EMBL" id="RVQ68771.1"/>
    </source>
</evidence>
<reference evidence="3 4" key="1">
    <citation type="submission" date="2018-12" db="EMBL/GenBank/DDBJ databases">
        <title>Croceicoccus ponticola sp. nov., a lipolytic bacterium isolated from seawater.</title>
        <authorList>
            <person name="Yoon J.-H."/>
        </authorList>
    </citation>
    <scope>NUCLEOTIDE SEQUENCE [LARGE SCALE GENOMIC DNA]</scope>
    <source>
        <strain evidence="3 4">GM-16</strain>
    </source>
</reference>
<dbReference type="InterPro" id="IPR011010">
    <property type="entry name" value="DNA_brk_join_enz"/>
</dbReference>
<organism evidence="3 4">
    <name type="scientific">Croceicoccus ponticola</name>
    <dbReference type="NCBI Taxonomy" id="2217664"/>
    <lineage>
        <taxon>Bacteria</taxon>
        <taxon>Pseudomonadati</taxon>
        <taxon>Pseudomonadota</taxon>
        <taxon>Alphaproteobacteria</taxon>
        <taxon>Sphingomonadales</taxon>
        <taxon>Erythrobacteraceae</taxon>
        <taxon>Croceicoccus</taxon>
    </lineage>
</organism>
<protein>
    <recommendedName>
        <fullName evidence="2">Tyr recombinase domain-containing protein</fullName>
    </recommendedName>
</protein>
<dbReference type="AlphaFoldDB" id="A0A437GZH6"/>
<keyword evidence="4" id="KW-1185">Reference proteome</keyword>
<feature type="domain" description="Tyr recombinase" evidence="2">
    <location>
        <begin position="1"/>
        <end position="115"/>
    </location>
</feature>
<dbReference type="InterPro" id="IPR002104">
    <property type="entry name" value="Integrase_catalytic"/>
</dbReference>
<dbReference type="RefSeq" id="WP_127610957.1">
    <property type="nucleotide sequence ID" value="NZ_RXOL01000001.1"/>
</dbReference>
<evidence type="ECO:0000256" key="1">
    <source>
        <dbReference type="ARBA" id="ARBA00023172"/>
    </source>
</evidence>
<dbReference type="GO" id="GO:0003677">
    <property type="term" value="F:DNA binding"/>
    <property type="evidence" value="ECO:0007669"/>
    <property type="project" value="InterPro"/>
</dbReference>
<dbReference type="GO" id="GO:0006310">
    <property type="term" value="P:DNA recombination"/>
    <property type="evidence" value="ECO:0007669"/>
    <property type="project" value="UniProtKB-KW"/>
</dbReference>
<comment type="caution">
    <text evidence="3">The sequence shown here is derived from an EMBL/GenBank/DDBJ whole genome shotgun (WGS) entry which is preliminary data.</text>
</comment>
<accession>A0A437GZH6</accession>
<dbReference type="EMBL" id="RXOL01000001">
    <property type="protein sequence ID" value="RVQ68771.1"/>
    <property type="molecule type" value="Genomic_DNA"/>
</dbReference>
<evidence type="ECO:0000259" key="2">
    <source>
        <dbReference type="PROSITE" id="PS51898"/>
    </source>
</evidence>